<keyword evidence="5" id="KW-1133">Transmembrane helix</keyword>
<dbReference type="CDD" id="cd13228">
    <property type="entry name" value="PHear_NECAP"/>
    <property type="match status" value="1"/>
</dbReference>
<dbReference type="GO" id="GO:0006897">
    <property type="term" value="P:endocytosis"/>
    <property type="evidence" value="ECO:0007669"/>
    <property type="project" value="InterPro"/>
</dbReference>
<keyword evidence="13" id="KW-1185">Reference proteome</keyword>
<dbReference type="InterPro" id="IPR025846">
    <property type="entry name" value="TBL_N"/>
</dbReference>
<feature type="compositionally biased region" description="Polar residues" evidence="8">
    <location>
        <begin position="738"/>
        <end position="754"/>
    </location>
</feature>
<dbReference type="InterPro" id="IPR012466">
    <property type="entry name" value="NECAP_PHear"/>
</dbReference>
<keyword evidence="7" id="KW-0472">Membrane</keyword>
<evidence type="ECO:0000259" key="10">
    <source>
        <dbReference type="Pfam" id="PF13839"/>
    </source>
</evidence>
<comment type="subcellular location">
    <subcellularLocation>
        <location evidence="1">Golgi apparatus membrane</location>
        <topology evidence="1">Single-pass type II membrane protein</topology>
    </subcellularLocation>
</comment>
<keyword evidence="3" id="KW-0812">Transmembrane</keyword>
<evidence type="ECO:0000259" key="9">
    <source>
        <dbReference type="Pfam" id="PF07933"/>
    </source>
</evidence>
<evidence type="ECO:0000313" key="12">
    <source>
        <dbReference type="EMBL" id="KAG6484455.1"/>
    </source>
</evidence>
<keyword evidence="4" id="KW-0735">Signal-anchor</keyword>
<dbReference type="PANTHER" id="PTHR12847:SF9">
    <property type="entry name" value="NECAP-LIKE PROTEIN CG9132"/>
    <property type="match status" value="1"/>
</dbReference>
<dbReference type="AlphaFoldDB" id="A0A8J5FCS4"/>
<evidence type="ECO:0000256" key="6">
    <source>
        <dbReference type="ARBA" id="ARBA00023034"/>
    </source>
</evidence>
<evidence type="ECO:0000256" key="1">
    <source>
        <dbReference type="ARBA" id="ARBA00004323"/>
    </source>
</evidence>
<dbReference type="GO" id="GO:0030125">
    <property type="term" value="C:clathrin vesicle coat"/>
    <property type="evidence" value="ECO:0007669"/>
    <property type="project" value="TreeGrafter"/>
</dbReference>
<dbReference type="InterPro" id="IPR011993">
    <property type="entry name" value="PH-like_dom_sf"/>
</dbReference>
<sequence>MEQFRQIGEVFGSLRSLMVLRDAIDVNSRQCCLLVGVFDAVGDALRTQLTFDPKHAFYISTGTTCSGASPSRSRCRQTAAAPPFSLVKQSAMTEGKQGMPYKSFCDFFLMLSGSAFLAVLASQLLFPRTTDANSAPMKGVAKGCDIFSGEWKKDSAPAYRNSSCKFISSPQDCLTNGRPDTGYLYWRWKPYSCELPPIDTRKFLNTMRGKSIAFVGDSILRNQMESLLCILSKVEEAVLVYHDEAFQSKTWHLPSHNITLGLIWAPFLVNSSEAKSKKDLQIYLDVLDTTWTSQSQNYEYIMLSGGQWFLKETTFWENNTIVGCHYCPDKSLKELGIDYSYRRVLRLALRFLSAADHKPVVIVRTWTPSHFEYGKWYNGGICNRTMPFKEGEYNADPEDAVMRGVELEEFQEGLANGLNLKLLDTYHLSLMRPDGHPGPYRRYHPDLTKKPQEDCLHWCLPGPIDTWNELFIAILMGEEELSSSRTRFPRPATRALAMGDPTKTDPAGAEKGAGETEDALELVLFHAVECYVYLIPPRKTAASYRADEWNVNKWVWEGALKVVSKGEECIIRLEDKESGELYARAFLREGEPHPVEPVIDSSRYFVLRIEENIGGRKRHAFIGIGFRERPEAYDFQAALHDHMKYLNKKKAAEEMELHYQTTSTVDYSLKEGETLVLQLKNVSGNIDRGVFLSKGQKVKSASMEPGLSNLSLDDKTKTSEGSILLKPPPPPPSPLSSINSVQKSPFSSQPSNAEEVTLHSKDELSPEESSTLRESPQDIIDDDFGDFQAAG</sequence>
<dbReference type="Gene3D" id="2.30.29.30">
    <property type="entry name" value="Pleckstrin-homology domain (PH domain)/Phosphotyrosine-binding domain (PTB)"/>
    <property type="match status" value="1"/>
</dbReference>
<feature type="domain" description="Trichome birefringence-like N-terminal" evidence="11">
    <location>
        <begin position="143"/>
        <end position="194"/>
    </location>
</feature>
<reference evidence="12 13" key="1">
    <citation type="submission" date="2020-08" db="EMBL/GenBank/DDBJ databases">
        <title>Plant Genome Project.</title>
        <authorList>
            <person name="Zhang R.-G."/>
        </authorList>
    </citation>
    <scope>NUCLEOTIDE SEQUENCE [LARGE SCALE GENOMIC DNA]</scope>
    <source>
        <tissue evidence="12">Rhizome</tissue>
    </source>
</reference>
<dbReference type="Pfam" id="PF07933">
    <property type="entry name" value="DUF1681"/>
    <property type="match status" value="1"/>
</dbReference>
<keyword evidence="6" id="KW-0333">Golgi apparatus</keyword>
<proteinExistence type="inferred from homology"/>
<dbReference type="Pfam" id="PF14416">
    <property type="entry name" value="PMR5N"/>
    <property type="match status" value="1"/>
</dbReference>
<comment type="caution">
    <text evidence="12">The sequence shown here is derived from an EMBL/GenBank/DDBJ whole genome shotgun (WGS) entry which is preliminary data.</text>
</comment>
<evidence type="ECO:0000313" key="13">
    <source>
        <dbReference type="Proteomes" id="UP000734854"/>
    </source>
</evidence>
<comment type="similarity">
    <text evidence="2">Belongs to the PC-esterase family. TBL subfamily.</text>
</comment>
<feature type="region of interest" description="Disordered" evidence="8">
    <location>
        <begin position="702"/>
        <end position="791"/>
    </location>
</feature>
<protein>
    <submittedName>
        <fullName evidence="12">Uncharacterized protein</fullName>
    </submittedName>
</protein>
<evidence type="ECO:0000256" key="2">
    <source>
        <dbReference type="ARBA" id="ARBA00007727"/>
    </source>
</evidence>
<gene>
    <name evidence="12" type="ORF">ZIOFF_052973</name>
</gene>
<evidence type="ECO:0000256" key="8">
    <source>
        <dbReference type="SAM" id="MobiDB-lite"/>
    </source>
</evidence>
<dbReference type="FunFam" id="2.30.29.30:FF:000150">
    <property type="entry name" value="Adaptin ear-binding coat-associated protein"/>
    <property type="match status" value="1"/>
</dbReference>
<evidence type="ECO:0000256" key="4">
    <source>
        <dbReference type="ARBA" id="ARBA00022968"/>
    </source>
</evidence>
<evidence type="ECO:0000256" key="3">
    <source>
        <dbReference type="ARBA" id="ARBA00022692"/>
    </source>
</evidence>
<dbReference type="PANTHER" id="PTHR12847">
    <property type="entry name" value="ATP-BINDING CASSETTE ABC TRANSPORTER-RELATED"/>
    <property type="match status" value="1"/>
</dbReference>
<name>A0A8J5FCS4_ZINOF</name>
<evidence type="ECO:0000256" key="5">
    <source>
        <dbReference type="ARBA" id="ARBA00022989"/>
    </source>
</evidence>
<dbReference type="EMBL" id="JACMSC010000015">
    <property type="protein sequence ID" value="KAG6484455.1"/>
    <property type="molecule type" value="Genomic_DNA"/>
</dbReference>
<dbReference type="Proteomes" id="UP000734854">
    <property type="component" value="Unassembled WGS sequence"/>
</dbReference>
<organism evidence="12 13">
    <name type="scientific">Zingiber officinale</name>
    <name type="common">Ginger</name>
    <name type="synonym">Amomum zingiber</name>
    <dbReference type="NCBI Taxonomy" id="94328"/>
    <lineage>
        <taxon>Eukaryota</taxon>
        <taxon>Viridiplantae</taxon>
        <taxon>Streptophyta</taxon>
        <taxon>Embryophyta</taxon>
        <taxon>Tracheophyta</taxon>
        <taxon>Spermatophyta</taxon>
        <taxon>Magnoliopsida</taxon>
        <taxon>Liliopsida</taxon>
        <taxon>Zingiberales</taxon>
        <taxon>Zingiberaceae</taxon>
        <taxon>Zingiber</taxon>
    </lineage>
</organism>
<dbReference type="GO" id="GO:0000139">
    <property type="term" value="C:Golgi membrane"/>
    <property type="evidence" value="ECO:0007669"/>
    <property type="project" value="UniProtKB-SubCell"/>
</dbReference>
<accession>A0A8J5FCS4</accession>
<dbReference type="SUPFAM" id="SSF50729">
    <property type="entry name" value="PH domain-like"/>
    <property type="match status" value="1"/>
</dbReference>
<dbReference type="Pfam" id="PF13839">
    <property type="entry name" value="PC-Esterase"/>
    <property type="match status" value="1"/>
</dbReference>
<evidence type="ECO:0000259" key="11">
    <source>
        <dbReference type="Pfam" id="PF14416"/>
    </source>
</evidence>
<dbReference type="InterPro" id="IPR026057">
    <property type="entry name" value="TBL_C"/>
</dbReference>
<feature type="domain" description="Trichome birefringence-like C-terminal" evidence="10">
    <location>
        <begin position="195"/>
        <end position="473"/>
    </location>
</feature>
<evidence type="ECO:0000256" key="7">
    <source>
        <dbReference type="ARBA" id="ARBA00023136"/>
    </source>
</evidence>
<feature type="domain" description="NECAP PHear" evidence="9">
    <location>
        <begin position="521"/>
        <end position="680"/>
    </location>
</feature>
<dbReference type="GO" id="GO:1990538">
    <property type="term" value="F:xylan O-acetyltransferase activity"/>
    <property type="evidence" value="ECO:0007669"/>
    <property type="project" value="UniProtKB-ARBA"/>
</dbReference>